<comment type="caution">
    <text evidence="3">The sequence shown here is derived from an EMBL/GenBank/DDBJ whole genome shotgun (WGS) entry which is preliminary data.</text>
</comment>
<keyword evidence="4" id="KW-1185">Reference proteome</keyword>
<dbReference type="RefSeq" id="WP_146588571.1">
    <property type="nucleotide sequence ID" value="NZ_SJPO01000007.1"/>
</dbReference>
<dbReference type="Pfam" id="PF07596">
    <property type="entry name" value="SBP_bac_10"/>
    <property type="match status" value="1"/>
</dbReference>
<dbReference type="OrthoDB" id="275178at2"/>
<evidence type="ECO:0000256" key="1">
    <source>
        <dbReference type="SAM" id="Phobius"/>
    </source>
</evidence>
<name>A0A5C5YL90_9BACT</name>
<sequence length="361" mass="39649">MRLKRQQPRLAFTLVELLVVIAIIGVLVSLLLPAVQSAREAARRSACVSNVKNLALALHNYHDTIGRFPAAADFPNDKNWNPLKDKSLFHNWAIRILPYIEEQQLFDLFDISATSRVSDDPNGDRNFVARGTDIPIMLCPSDPENRSHFEGSNGNWARTNYGLNGMQYWPSQYWRDIKSPSPGKADMQYQIGISGFSDGQTNQALSLSKITDGASKTILIAEMRAGISENDRRGVWAMGMCGSSFHCRHMAFPPNDCGGFNDDVYEVKKIESQVGIDGMLAQCMGADLGVDASGQSVVRSSHPGGAVAAMADASVHFVSDFVEAGDFPLGGSVRVDQTSEDKFLIWQRMNVGRDSLPVSNF</sequence>
<dbReference type="NCBIfam" id="TIGR04294">
    <property type="entry name" value="pre_pil_HX9DG"/>
    <property type="match status" value="1"/>
</dbReference>
<dbReference type="Gene3D" id="3.30.700.10">
    <property type="entry name" value="Glycoprotein, Type 4 Pilin"/>
    <property type="match status" value="1"/>
</dbReference>
<dbReference type="InterPro" id="IPR045584">
    <property type="entry name" value="Pilin-like"/>
</dbReference>
<feature type="transmembrane region" description="Helical" evidence="1">
    <location>
        <begin position="12"/>
        <end position="35"/>
    </location>
</feature>
<evidence type="ECO:0000259" key="2">
    <source>
        <dbReference type="Pfam" id="PF07596"/>
    </source>
</evidence>
<reference evidence="3 4" key="1">
    <citation type="submission" date="2019-02" db="EMBL/GenBank/DDBJ databases">
        <title>Deep-cultivation of Planctomycetes and their phenomic and genomic characterization uncovers novel biology.</title>
        <authorList>
            <person name="Wiegand S."/>
            <person name="Jogler M."/>
            <person name="Boedeker C."/>
            <person name="Pinto D."/>
            <person name="Vollmers J."/>
            <person name="Rivas-Marin E."/>
            <person name="Kohn T."/>
            <person name="Peeters S.H."/>
            <person name="Heuer A."/>
            <person name="Rast P."/>
            <person name="Oberbeckmann S."/>
            <person name="Bunk B."/>
            <person name="Jeske O."/>
            <person name="Meyerdierks A."/>
            <person name="Storesund J.E."/>
            <person name="Kallscheuer N."/>
            <person name="Luecker S."/>
            <person name="Lage O.M."/>
            <person name="Pohl T."/>
            <person name="Merkel B.J."/>
            <person name="Hornburger P."/>
            <person name="Mueller R.-W."/>
            <person name="Bruemmer F."/>
            <person name="Labrenz M."/>
            <person name="Spormann A.M."/>
            <person name="Op Den Camp H."/>
            <person name="Overmann J."/>
            <person name="Amann R."/>
            <person name="Jetten M.S.M."/>
            <person name="Mascher T."/>
            <person name="Medema M.H."/>
            <person name="Devos D.P."/>
            <person name="Kaster A.-K."/>
            <person name="Ovreas L."/>
            <person name="Rohde M."/>
            <person name="Galperin M.Y."/>
            <person name="Jogler C."/>
        </authorList>
    </citation>
    <scope>NUCLEOTIDE SEQUENCE [LARGE SCALE GENOMIC DNA]</scope>
    <source>
        <strain evidence="3 4">Pla123a</strain>
    </source>
</reference>
<organism evidence="3 4">
    <name type="scientific">Posidoniimonas polymericola</name>
    <dbReference type="NCBI Taxonomy" id="2528002"/>
    <lineage>
        <taxon>Bacteria</taxon>
        <taxon>Pseudomonadati</taxon>
        <taxon>Planctomycetota</taxon>
        <taxon>Planctomycetia</taxon>
        <taxon>Pirellulales</taxon>
        <taxon>Lacipirellulaceae</taxon>
        <taxon>Posidoniimonas</taxon>
    </lineage>
</organism>
<dbReference type="InterPro" id="IPR012902">
    <property type="entry name" value="N_methyl_site"/>
</dbReference>
<dbReference type="Proteomes" id="UP000318478">
    <property type="component" value="Unassembled WGS sequence"/>
</dbReference>
<evidence type="ECO:0000313" key="3">
    <source>
        <dbReference type="EMBL" id="TWT75641.1"/>
    </source>
</evidence>
<keyword evidence="1" id="KW-0812">Transmembrane</keyword>
<dbReference type="NCBIfam" id="TIGR02532">
    <property type="entry name" value="IV_pilin_GFxxxE"/>
    <property type="match status" value="1"/>
</dbReference>
<evidence type="ECO:0000313" key="4">
    <source>
        <dbReference type="Proteomes" id="UP000318478"/>
    </source>
</evidence>
<dbReference type="EMBL" id="SJPO01000007">
    <property type="protein sequence ID" value="TWT75641.1"/>
    <property type="molecule type" value="Genomic_DNA"/>
</dbReference>
<dbReference type="PANTHER" id="PTHR30093">
    <property type="entry name" value="GENERAL SECRETION PATHWAY PROTEIN G"/>
    <property type="match status" value="1"/>
</dbReference>
<dbReference type="Pfam" id="PF07963">
    <property type="entry name" value="N_methyl"/>
    <property type="match status" value="1"/>
</dbReference>
<keyword evidence="1" id="KW-0472">Membrane</keyword>
<dbReference type="SUPFAM" id="SSF54523">
    <property type="entry name" value="Pili subunits"/>
    <property type="match status" value="1"/>
</dbReference>
<keyword evidence="1" id="KW-1133">Transmembrane helix</keyword>
<dbReference type="InterPro" id="IPR027558">
    <property type="entry name" value="Pre_pil_HX9DG_C"/>
</dbReference>
<feature type="domain" description="DUF1559" evidence="2">
    <location>
        <begin position="36"/>
        <end position="324"/>
    </location>
</feature>
<proteinExistence type="predicted"/>
<dbReference type="PANTHER" id="PTHR30093:SF2">
    <property type="entry name" value="TYPE II SECRETION SYSTEM PROTEIN H"/>
    <property type="match status" value="1"/>
</dbReference>
<dbReference type="InterPro" id="IPR011453">
    <property type="entry name" value="DUF1559"/>
</dbReference>
<dbReference type="AlphaFoldDB" id="A0A5C5YL90"/>
<accession>A0A5C5YL90</accession>
<gene>
    <name evidence="3" type="primary">xcpT_14</name>
    <name evidence="3" type="ORF">Pla123a_31510</name>
</gene>
<protein>
    <submittedName>
        <fullName evidence="3">Type II secretion system protein G</fullName>
    </submittedName>
</protein>